<protein>
    <submittedName>
        <fullName evidence="1">Uncharacterized protein</fullName>
    </submittedName>
</protein>
<sequence>MVKESTFLYMADISQPVNSDFLKRKKRHSQTPTKKIKRKINFSGEDCHYGSCPQTPGLNLEDYNKKEEEFLKRLQCDNNKILNIQSSTT</sequence>
<organism evidence="1 2">
    <name type="scientific">Dryococelus australis</name>
    <dbReference type="NCBI Taxonomy" id="614101"/>
    <lineage>
        <taxon>Eukaryota</taxon>
        <taxon>Metazoa</taxon>
        <taxon>Ecdysozoa</taxon>
        <taxon>Arthropoda</taxon>
        <taxon>Hexapoda</taxon>
        <taxon>Insecta</taxon>
        <taxon>Pterygota</taxon>
        <taxon>Neoptera</taxon>
        <taxon>Polyneoptera</taxon>
        <taxon>Phasmatodea</taxon>
        <taxon>Verophasmatodea</taxon>
        <taxon>Anareolatae</taxon>
        <taxon>Phasmatidae</taxon>
        <taxon>Eurycanthinae</taxon>
        <taxon>Dryococelus</taxon>
    </lineage>
</organism>
<evidence type="ECO:0000313" key="2">
    <source>
        <dbReference type="Proteomes" id="UP001159363"/>
    </source>
</evidence>
<dbReference type="EMBL" id="JARBHB010000010">
    <property type="protein sequence ID" value="KAJ8873845.1"/>
    <property type="molecule type" value="Genomic_DNA"/>
</dbReference>
<dbReference type="Proteomes" id="UP001159363">
    <property type="component" value="Chromosome 9"/>
</dbReference>
<reference evidence="1 2" key="1">
    <citation type="submission" date="2023-02" db="EMBL/GenBank/DDBJ databases">
        <title>LHISI_Scaffold_Assembly.</title>
        <authorList>
            <person name="Stuart O.P."/>
            <person name="Cleave R."/>
            <person name="Magrath M.J.L."/>
            <person name="Mikheyev A.S."/>
        </authorList>
    </citation>
    <scope>NUCLEOTIDE SEQUENCE [LARGE SCALE GENOMIC DNA]</scope>
    <source>
        <strain evidence="1">Daus_M_001</strain>
        <tissue evidence="1">Leg muscle</tissue>
    </source>
</reference>
<gene>
    <name evidence="1" type="ORF">PR048_024681</name>
</gene>
<accession>A0ABQ9GP88</accession>
<comment type="caution">
    <text evidence="1">The sequence shown here is derived from an EMBL/GenBank/DDBJ whole genome shotgun (WGS) entry which is preliminary data.</text>
</comment>
<keyword evidence="2" id="KW-1185">Reference proteome</keyword>
<name>A0ABQ9GP88_9NEOP</name>
<evidence type="ECO:0000313" key="1">
    <source>
        <dbReference type="EMBL" id="KAJ8873845.1"/>
    </source>
</evidence>
<proteinExistence type="predicted"/>